<dbReference type="Pfam" id="PF16706">
    <property type="entry name" value="Izumo-Ig"/>
    <property type="match status" value="1"/>
</dbReference>
<dbReference type="GO" id="GO:0086080">
    <property type="term" value="F:protein binding involved in heterotypic cell-cell adhesion"/>
    <property type="evidence" value="ECO:0007669"/>
    <property type="project" value="TreeGrafter"/>
</dbReference>
<keyword evidence="3" id="KW-0812">Transmembrane</keyword>
<dbReference type="InterPro" id="IPR029389">
    <property type="entry name" value="IZUMO"/>
</dbReference>
<dbReference type="Gene3D" id="2.60.40.10">
    <property type="entry name" value="Immunoglobulins"/>
    <property type="match status" value="1"/>
</dbReference>
<dbReference type="Proteomes" id="UP000283210">
    <property type="component" value="Chromosome 9"/>
</dbReference>
<keyword evidence="2 4" id="KW-0732">Signal</keyword>
<comment type="similarity">
    <text evidence="1">Belongs to the Izumo family.</text>
</comment>
<evidence type="ECO:0000256" key="3">
    <source>
        <dbReference type="SAM" id="Phobius"/>
    </source>
</evidence>
<feature type="transmembrane region" description="Helical" evidence="3">
    <location>
        <begin position="292"/>
        <end position="318"/>
    </location>
</feature>
<dbReference type="GO" id="GO:0005886">
    <property type="term" value="C:plasma membrane"/>
    <property type="evidence" value="ECO:0007669"/>
    <property type="project" value="TreeGrafter"/>
</dbReference>
<dbReference type="PROSITE" id="PS50835">
    <property type="entry name" value="IG_LIKE"/>
    <property type="match status" value="1"/>
</dbReference>
<evidence type="ECO:0000313" key="6">
    <source>
        <dbReference type="EMBL" id="RVE68007.1"/>
    </source>
</evidence>
<dbReference type="SMART" id="SM00409">
    <property type="entry name" value="IG"/>
    <property type="match status" value="1"/>
</dbReference>
<reference evidence="6 7" key="2">
    <citation type="submission" date="2019-01" db="EMBL/GenBank/DDBJ databases">
        <title>A chromosome length genome reference of the Java medaka (oryzias javanicus).</title>
        <authorList>
            <person name="Herpin A."/>
            <person name="Takehana Y."/>
            <person name="Naruse K."/>
            <person name="Ansai S."/>
            <person name="Kawaguchi M."/>
        </authorList>
    </citation>
    <scope>NUCLEOTIDE SEQUENCE [LARGE SCALE GENOMIC DNA]</scope>
    <source>
        <strain evidence="6">RS831</strain>
        <tissue evidence="6">Whole body</tissue>
    </source>
</reference>
<dbReference type="Pfam" id="PF15005">
    <property type="entry name" value="IZUMO"/>
    <property type="match status" value="1"/>
</dbReference>
<gene>
    <name evidence="6" type="ORF">OJAV_G00087340</name>
</gene>
<sequence length="346" mass="39047">MAAGSRGEMLLMLVYLLCCVPAAETCLQCERIIRLLHEDLILSAPTVKDQIELALICDHAYENYKLTSRQRKGVIDPTTLYRVRTEYQSEFNRFWNMNKSGSITSKTIQIMEKGNRILEKHLDTFISDGLCPNKCGFLKRRVIDCLTCKFKTYICPSPSGQPNCGETPVQAEEGGQVVFSCYQPWHYLISGKPEYYYSWAPVVPGTKKLNESDFVPLVVTHDSSVVLNQLQLDEQGTYRCSLQEENRTVFYQVTFLLTVTPLPCQTLRSFVTLPSLPYGDSDSPLQPTKARLVPVIAMAAALSLIVSVGLTVALGLIMTQKREVNNLRQRWRNVTEDTENTALQLS</sequence>
<dbReference type="InterPro" id="IPR032699">
    <property type="entry name" value="Izumo-Ig"/>
</dbReference>
<feature type="signal peptide" evidence="4">
    <location>
        <begin position="1"/>
        <end position="25"/>
    </location>
</feature>
<dbReference type="SUPFAM" id="SSF48726">
    <property type="entry name" value="Immunoglobulin"/>
    <property type="match status" value="1"/>
</dbReference>
<organism evidence="6 7">
    <name type="scientific">Oryzias javanicus</name>
    <name type="common">Javanese ricefish</name>
    <name type="synonym">Aplocheilus javanicus</name>
    <dbReference type="NCBI Taxonomy" id="123683"/>
    <lineage>
        <taxon>Eukaryota</taxon>
        <taxon>Metazoa</taxon>
        <taxon>Chordata</taxon>
        <taxon>Craniata</taxon>
        <taxon>Vertebrata</taxon>
        <taxon>Euteleostomi</taxon>
        <taxon>Actinopterygii</taxon>
        <taxon>Neopterygii</taxon>
        <taxon>Teleostei</taxon>
        <taxon>Neoteleostei</taxon>
        <taxon>Acanthomorphata</taxon>
        <taxon>Ovalentaria</taxon>
        <taxon>Atherinomorphae</taxon>
        <taxon>Beloniformes</taxon>
        <taxon>Adrianichthyidae</taxon>
        <taxon>Oryziinae</taxon>
        <taxon>Oryzias</taxon>
    </lineage>
</organism>
<keyword evidence="7" id="KW-1185">Reference proteome</keyword>
<dbReference type="InterPro" id="IPR013783">
    <property type="entry name" value="Ig-like_fold"/>
</dbReference>
<evidence type="ECO:0000313" key="7">
    <source>
        <dbReference type="Proteomes" id="UP000283210"/>
    </source>
</evidence>
<feature type="domain" description="Ig-like" evidence="5">
    <location>
        <begin position="156"/>
        <end position="250"/>
    </location>
</feature>
<dbReference type="OrthoDB" id="9907157at2759"/>
<reference evidence="6 7" key="1">
    <citation type="submission" date="2018-11" db="EMBL/GenBank/DDBJ databases">
        <authorList>
            <person name="Lopez-Roques C."/>
            <person name="Donnadieu C."/>
            <person name="Bouchez O."/>
            <person name="Klopp C."/>
            <person name="Cabau C."/>
            <person name="Zahm M."/>
        </authorList>
    </citation>
    <scope>NUCLEOTIDE SEQUENCE [LARGE SCALE GENOMIC DNA]</scope>
    <source>
        <strain evidence="6">RS831</strain>
        <tissue evidence="6">Whole body</tissue>
    </source>
</reference>
<dbReference type="GO" id="GO:0035036">
    <property type="term" value="P:sperm-egg recognition"/>
    <property type="evidence" value="ECO:0007669"/>
    <property type="project" value="InterPro"/>
</dbReference>
<dbReference type="InterPro" id="IPR003599">
    <property type="entry name" value="Ig_sub"/>
</dbReference>
<dbReference type="AlphaFoldDB" id="A0A437CZN9"/>
<dbReference type="GO" id="GO:0005102">
    <property type="term" value="F:signaling receptor binding"/>
    <property type="evidence" value="ECO:0007669"/>
    <property type="project" value="InterPro"/>
</dbReference>
<dbReference type="EMBL" id="CM012445">
    <property type="protein sequence ID" value="RVE68007.1"/>
    <property type="molecule type" value="Genomic_DNA"/>
</dbReference>
<dbReference type="GO" id="GO:0002080">
    <property type="term" value="C:acrosomal membrane"/>
    <property type="evidence" value="ECO:0007669"/>
    <property type="project" value="TreeGrafter"/>
</dbReference>
<keyword evidence="3" id="KW-0472">Membrane</keyword>
<name>A0A437CZN9_ORYJA</name>
<accession>A0A437CZN9</accession>
<dbReference type="InterPro" id="IPR032700">
    <property type="entry name" value="IZUMO1"/>
</dbReference>
<evidence type="ECO:0000256" key="1">
    <source>
        <dbReference type="ARBA" id="ARBA00009633"/>
    </source>
</evidence>
<protein>
    <recommendedName>
        <fullName evidence="5">Ig-like domain-containing protein</fullName>
    </recommendedName>
</protein>
<dbReference type="PANTHER" id="PTHR35540:SF1">
    <property type="entry name" value="IZUMO SPERM-EGG FUSION PROTEIN 1"/>
    <property type="match status" value="1"/>
</dbReference>
<evidence type="ECO:0000256" key="2">
    <source>
        <dbReference type="ARBA" id="ARBA00022729"/>
    </source>
</evidence>
<evidence type="ECO:0000256" key="4">
    <source>
        <dbReference type="SAM" id="SignalP"/>
    </source>
</evidence>
<proteinExistence type="inferred from homology"/>
<dbReference type="PANTHER" id="PTHR35540">
    <property type="entry name" value="IZUMO SPERM-EGG FUSION PROTEIN 1"/>
    <property type="match status" value="1"/>
</dbReference>
<dbReference type="InterPro" id="IPR036179">
    <property type="entry name" value="Ig-like_dom_sf"/>
</dbReference>
<dbReference type="InterPro" id="IPR007110">
    <property type="entry name" value="Ig-like_dom"/>
</dbReference>
<dbReference type="GO" id="GO:0007342">
    <property type="term" value="P:fusion of sperm to egg plasma membrane involved in single fertilization"/>
    <property type="evidence" value="ECO:0007669"/>
    <property type="project" value="InterPro"/>
</dbReference>
<keyword evidence="3" id="KW-1133">Transmembrane helix</keyword>
<feature type="chain" id="PRO_5019161609" description="Ig-like domain-containing protein" evidence="4">
    <location>
        <begin position="26"/>
        <end position="346"/>
    </location>
</feature>
<evidence type="ECO:0000259" key="5">
    <source>
        <dbReference type="PROSITE" id="PS50835"/>
    </source>
</evidence>